<gene>
    <name evidence="12" type="primary">modC</name>
    <name evidence="12" type="ORF">OO7_06139</name>
</gene>
<dbReference type="Pfam" id="PF03459">
    <property type="entry name" value="TOBE"/>
    <property type="match status" value="1"/>
</dbReference>
<keyword evidence="1" id="KW-0813">Transport</keyword>
<dbReference type="HOGENOM" id="CLU_000604_1_1_6"/>
<evidence type="ECO:0000259" key="11">
    <source>
        <dbReference type="PROSITE" id="PS51866"/>
    </source>
</evidence>
<keyword evidence="13" id="KW-1185">Reference proteome</keyword>
<feature type="domain" description="ABC transporter" evidence="10">
    <location>
        <begin position="1"/>
        <end position="229"/>
    </location>
</feature>
<dbReference type="Gene3D" id="2.40.50.100">
    <property type="match status" value="1"/>
</dbReference>
<dbReference type="InterPro" id="IPR004606">
    <property type="entry name" value="Mop_domain"/>
</dbReference>
<accession>K8WCC1</accession>
<evidence type="ECO:0000313" key="12">
    <source>
        <dbReference type="EMBL" id="EKT58278.1"/>
    </source>
</evidence>
<dbReference type="EMBL" id="AKKN01000007">
    <property type="protein sequence ID" value="EKT58278.1"/>
    <property type="molecule type" value="Genomic_DNA"/>
</dbReference>
<dbReference type="InterPro" id="IPR050334">
    <property type="entry name" value="Molybdenum_import_ModC"/>
</dbReference>
<evidence type="ECO:0000256" key="7">
    <source>
        <dbReference type="ARBA" id="ARBA00022967"/>
    </source>
</evidence>
<dbReference type="FunFam" id="3.40.50.300:FF:000634">
    <property type="entry name" value="Molybdenum import ATP-binding protein ModC"/>
    <property type="match status" value="1"/>
</dbReference>
<dbReference type="InterPro" id="IPR027417">
    <property type="entry name" value="P-loop_NTPase"/>
</dbReference>
<keyword evidence="2" id="KW-1003">Cell membrane</keyword>
<dbReference type="Proteomes" id="UP000010290">
    <property type="component" value="Chromosome"/>
</dbReference>
<feature type="domain" description="Mop" evidence="11">
    <location>
        <begin position="289"/>
        <end position="355"/>
    </location>
</feature>
<evidence type="ECO:0000259" key="10">
    <source>
        <dbReference type="PROSITE" id="PS50893"/>
    </source>
</evidence>
<dbReference type="GO" id="GO:0016887">
    <property type="term" value="F:ATP hydrolysis activity"/>
    <property type="evidence" value="ECO:0007669"/>
    <property type="project" value="InterPro"/>
</dbReference>
<dbReference type="Pfam" id="PF00005">
    <property type="entry name" value="ABC_tran"/>
    <property type="match status" value="1"/>
</dbReference>
<evidence type="ECO:0000256" key="3">
    <source>
        <dbReference type="ARBA" id="ARBA00022505"/>
    </source>
</evidence>
<keyword evidence="12" id="KW-0378">Hydrolase</keyword>
<dbReference type="InterPro" id="IPR017871">
    <property type="entry name" value="ABC_transporter-like_CS"/>
</dbReference>
<keyword evidence="5" id="KW-0547">Nucleotide-binding</keyword>
<evidence type="ECO:0000256" key="1">
    <source>
        <dbReference type="ARBA" id="ARBA00022448"/>
    </source>
</evidence>
<proteinExistence type="predicted"/>
<evidence type="ECO:0000256" key="6">
    <source>
        <dbReference type="ARBA" id="ARBA00022840"/>
    </source>
</evidence>
<dbReference type="SMART" id="SM00382">
    <property type="entry name" value="AAA"/>
    <property type="match status" value="1"/>
</dbReference>
<dbReference type="RefSeq" id="WP_008915078.1">
    <property type="nucleotide sequence ID" value="NZ_CM001773.1"/>
</dbReference>
<dbReference type="PROSITE" id="PS51866">
    <property type="entry name" value="MOP"/>
    <property type="match status" value="1"/>
</dbReference>
<keyword evidence="4" id="KW-0997">Cell inner membrane</keyword>
<dbReference type="PATRIC" id="fig|1141660.3.peg.1234"/>
<evidence type="ECO:0000256" key="9">
    <source>
        <dbReference type="PROSITE-ProRule" id="PRU01213"/>
    </source>
</evidence>
<dbReference type="GO" id="GO:0005524">
    <property type="term" value="F:ATP binding"/>
    <property type="evidence" value="ECO:0007669"/>
    <property type="project" value="UniProtKB-KW"/>
</dbReference>
<dbReference type="PANTHER" id="PTHR43514">
    <property type="entry name" value="ABC TRANSPORTER I FAMILY MEMBER 10"/>
    <property type="match status" value="1"/>
</dbReference>
<dbReference type="PANTHER" id="PTHR43514:SF4">
    <property type="entry name" value="ABC TRANSPORTER I FAMILY MEMBER 10"/>
    <property type="match status" value="1"/>
</dbReference>
<keyword evidence="7" id="KW-1278">Translocase</keyword>
<evidence type="ECO:0000256" key="4">
    <source>
        <dbReference type="ARBA" id="ARBA00022519"/>
    </source>
</evidence>
<dbReference type="NCBIfam" id="NF008355">
    <property type="entry name" value="PRK11144.1"/>
    <property type="match status" value="1"/>
</dbReference>
<dbReference type="EC" id="3.6.3.29" evidence="12"/>
<organism evidence="12 13">
    <name type="scientific">Providencia sneebia DSM 19967</name>
    <dbReference type="NCBI Taxonomy" id="1141660"/>
    <lineage>
        <taxon>Bacteria</taxon>
        <taxon>Pseudomonadati</taxon>
        <taxon>Pseudomonadota</taxon>
        <taxon>Gammaproteobacteria</taxon>
        <taxon>Enterobacterales</taxon>
        <taxon>Morganellaceae</taxon>
        <taxon>Providencia</taxon>
    </lineage>
</organism>
<evidence type="ECO:0000256" key="5">
    <source>
        <dbReference type="ARBA" id="ARBA00022741"/>
    </source>
</evidence>
<dbReference type="InterPro" id="IPR005116">
    <property type="entry name" value="Transp-assoc_OB_typ1"/>
</dbReference>
<dbReference type="GO" id="GO:0016020">
    <property type="term" value="C:membrane"/>
    <property type="evidence" value="ECO:0007669"/>
    <property type="project" value="InterPro"/>
</dbReference>
<dbReference type="InterPro" id="IPR011868">
    <property type="entry name" value="ModC_ABC_ATP-bd"/>
</dbReference>
<dbReference type="InterPro" id="IPR003593">
    <property type="entry name" value="AAA+_ATPase"/>
</dbReference>
<dbReference type="GO" id="GO:0140359">
    <property type="term" value="F:ABC-type transporter activity"/>
    <property type="evidence" value="ECO:0007669"/>
    <property type="project" value="InterPro"/>
</dbReference>
<evidence type="ECO:0000256" key="8">
    <source>
        <dbReference type="ARBA" id="ARBA00023136"/>
    </source>
</evidence>
<evidence type="ECO:0000256" key="2">
    <source>
        <dbReference type="ARBA" id="ARBA00022475"/>
    </source>
</evidence>
<reference evidence="12 13" key="1">
    <citation type="journal article" date="2012" name="BMC Genomics">
        <title>Comparative genomics of bacteria in the genus Providencia isolated from wild Drosophila melanogaster.</title>
        <authorList>
            <person name="Galac M.R."/>
            <person name="Lazzaro B.P."/>
        </authorList>
    </citation>
    <scope>NUCLEOTIDE SEQUENCE [LARGE SCALE GENOMIC DNA]</scope>
    <source>
        <strain evidence="12 13">DSM 19967</strain>
    </source>
</reference>
<dbReference type="InterPro" id="IPR008995">
    <property type="entry name" value="Mo/tungstate-bd_C_term_dom"/>
</dbReference>
<keyword evidence="6 12" id="KW-0067">ATP-binding</keyword>
<dbReference type="PROSITE" id="PS50893">
    <property type="entry name" value="ABC_TRANSPORTER_2"/>
    <property type="match status" value="1"/>
</dbReference>
<dbReference type="InterPro" id="IPR003439">
    <property type="entry name" value="ABC_transporter-like_ATP-bd"/>
</dbReference>
<comment type="caution">
    <text evidence="12">The sequence shown here is derived from an EMBL/GenBank/DDBJ whole genome shotgun (WGS) entry which is preliminary data.</text>
</comment>
<keyword evidence="8" id="KW-0472">Membrane</keyword>
<dbReference type="PROSITE" id="PS00211">
    <property type="entry name" value="ABC_TRANSPORTER_1"/>
    <property type="match status" value="1"/>
</dbReference>
<name>K8WCC1_9GAMM</name>
<dbReference type="NCBIfam" id="TIGR02142">
    <property type="entry name" value="modC_ABC"/>
    <property type="match status" value="1"/>
</dbReference>
<dbReference type="OrthoDB" id="9802264at2"/>
<keyword evidence="3 9" id="KW-0500">Molybdenum</keyword>
<dbReference type="AlphaFoldDB" id="K8WCC1"/>
<dbReference type="Gene3D" id="3.40.50.300">
    <property type="entry name" value="P-loop containing nucleotide triphosphate hydrolases"/>
    <property type="match status" value="1"/>
</dbReference>
<sequence length="371" mass="41656">MLELDFSQKLGDLQLEVKTELPTESITAVFGLSGAGKTSLINVIGGLTKPNKGRIVLNGRTLVDIEKGICLPPEKRHIGYVFQDARLFPHYRVKSNLRYGMPPKMNSRFDEIVGLLGIEKLLDRFPITLSGGEKQRVAIGRALLTAPEILLMDEPLASLDLPRKRELLPYLEKLSQDVKIPILYVSHSLDEILRLADKVIVMAQGKVKAFGLLEDVWASSALRPWLQQETLSSVLSVTCHSHHPDYAMTSVIVGGQKLWIPRINNQEGDELRLRIDASDVSLALEKPQMSSIRNILSTEVVEWEENGEQVDVKLDVGDQHYLWARITRWAKDELSLRKGMLVYAQVKSISLSRQITLHTSPHSVVGRVHSR</sequence>
<dbReference type="SUPFAM" id="SSF50331">
    <property type="entry name" value="MOP-like"/>
    <property type="match status" value="1"/>
</dbReference>
<evidence type="ECO:0000313" key="13">
    <source>
        <dbReference type="Proteomes" id="UP000010290"/>
    </source>
</evidence>
<dbReference type="SUPFAM" id="SSF52540">
    <property type="entry name" value="P-loop containing nucleoside triphosphate hydrolases"/>
    <property type="match status" value="1"/>
</dbReference>
<dbReference type="GO" id="GO:0015098">
    <property type="term" value="F:molybdate ion transmembrane transporter activity"/>
    <property type="evidence" value="ECO:0007669"/>
    <property type="project" value="InterPro"/>
</dbReference>
<protein>
    <submittedName>
        <fullName evidence="12">Molybdate transporter ATP-binding protein</fullName>
        <ecNumber evidence="12">3.6.3.29</ecNumber>
    </submittedName>
</protein>